<comment type="caution">
    <text evidence="2">The sequence shown here is derived from an EMBL/GenBank/DDBJ whole genome shotgun (WGS) entry which is preliminary data.</text>
</comment>
<gene>
    <name evidence="2" type="ORF">EZS28_029933</name>
</gene>
<accession>A0A5J4UWK2</accession>
<feature type="signal peptide" evidence="1">
    <location>
        <begin position="1"/>
        <end position="21"/>
    </location>
</feature>
<proteinExistence type="predicted"/>
<dbReference type="Proteomes" id="UP000324800">
    <property type="component" value="Unassembled WGS sequence"/>
</dbReference>
<evidence type="ECO:0000313" key="2">
    <source>
        <dbReference type="EMBL" id="KAA6374540.1"/>
    </source>
</evidence>
<dbReference type="AlphaFoldDB" id="A0A5J4UWK2"/>
<feature type="chain" id="PRO_5023820012" evidence="1">
    <location>
        <begin position="22"/>
        <end position="175"/>
    </location>
</feature>
<protein>
    <submittedName>
        <fullName evidence="2">Uncharacterized protein</fullName>
    </submittedName>
</protein>
<evidence type="ECO:0000256" key="1">
    <source>
        <dbReference type="SAM" id="SignalP"/>
    </source>
</evidence>
<reference evidence="2 3" key="1">
    <citation type="submission" date="2019-03" db="EMBL/GenBank/DDBJ databases">
        <title>Single cell metagenomics reveals metabolic interactions within the superorganism composed of flagellate Streblomastix strix and complex community of Bacteroidetes bacteria on its surface.</title>
        <authorList>
            <person name="Treitli S.C."/>
            <person name="Kolisko M."/>
            <person name="Husnik F."/>
            <person name="Keeling P."/>
            <person name="Hampl V."/>
        </authorList>
    </citation>
    <scope>NUCLEOTIDE SEQUENCE [LARGE SCALE GENOMIC DNA]</scope>
    <source>
        <strain evidence="2">ST1C</strain>
    </source>
</reference>
<organism evidence="2 3">
    <name type="scientific">Streblomastix strix</name>
    <dbReference type="NCBI Taxonomy" id="222440"/>
    <lineage>
        <taxon>Eukaryota</taxon>
        <taxon>Metamonada</taxon>
        <taxon>Preaxostyla</taxon>
        <taxon>Oxymonadida</taxon>
        <taxon>Streblomastigidae</taxon>
        <taxon>Streblomastix</taxon>
    </lineage>
</organism>
<evidence type="ECO:0000313" key="3">
    <source>
        <dbReference type="Proteomes" id="UP000324800"/>
    </source>
</evidence>
<name>A0A5J4UWK2_9EUKA</name>
<keyword evidence="1" id="KW-0732">Signal</keyword>
<sequence length="175" mass="19709">MFFAFLLSVVLSLGAKTPLQSTQSVPTISAQLHKDHIFQTALPLNQSSNLSCRSFVSQTLPESYHSVSEALAIPCTRDEGYEIILLDSEHTEYLKIDQNSSIIIRNAYTTPTIWQIDTMNGEIIQLITGNLTLINFEFRFIFLSNDSVPSFCPNKQLVFAGNEDNVRKLLFYLSP</sequence>
<dbReference type="EMBL" id="SNRW01011899">
    <property type="protein sequence ID" value="KAA6374540.1"/>
    <property type="molecule type" value="Genomic_DNA"/>
</dbReference>